<keyword evidence="1" id="KW-0812">Transmembrane</keyword>
<keyword evidence="4" id="KW-1185">Reference proteome</keyword>
<evidence type="ECO:0000259" key="2">
    <source>
        <dbReference type="Pfam" id="PF10756"/>
    </source>
</evidence>
<keyword evidence="1" id="KW-0472">Membrane</keyword>
<dbReference type="STRING" id="1344003.SAMN05445060_2000"/>
<dbReference type="Proteomes" id="UP000186218">
    <property type="component" value="Unassembled WGS sequence"/>
</dbReference>
<evidence type="ECO:0000313" key="4">
    <source>
        <dbReference type="Proteomes" id="UP000186218"/>
    </source>
</evidence>
<sequence>MLTDPVDNSPHAVEWAAPRLLGAAMVAGGIGLIAAAAASGTDAAGLVLLMVAAVLLLGMGATSLLVRPKLALMGAPDDADGIRVRGLRGAVDYPRAAISRIRVIDLARFGRRVPHLEFDVRDGAGDDRLIMLGRWDLGTDPVEVANALRASGLRVEERLGKR</sequence>
<proteinExistence type="predicted"/>
<dbReference type="EMBL" id="FTNT01000005">
    <property type="protein sequence ID" value="SIR98846.1"/>
    <property type="molecule type" value="Genomic_DNA"/>
</dbReference>
<gene>
    <name evidence="3" type="ORF">SAMN05445060_2000</name>
</gene>
<name>A0A1N7FF43_9NOCA</name>
<evidence type="ECO:0000256" key="1">
    <source>
        <dbReference type="SAM" id="Phobius"/>
    </source>
</evidence>
<feature type="transmembrane region" description="Helical" evidence="1">
    <location>
        <begin position="20"/>
        <end position="38"/>
    </location>
</feature>
<protein>
    <submittedName>
        <fullName evidence="3">PH domain-containing protein</fullName>
    </submittedName>
</protein>
<dbReference type="Pfam" id="PF10756">
    <property type="entry name" value="bPH_6"/>
    <property type="match status" value="1"/>
</dbReference>
<dbReference type="InterPro" id="IPR019692">
    <property type="entry name" value="CFP-6_PH"/>
</dbReference>
<dbReference type="AlphaFoldDB" id="A0A1N7FF43"/>
<accession>A0A1N7FF43</accession>
<feature type="transmembrane region" description="Helical" evidence="1">
    <location>
        <begin position="44"/>
        <end position="66"/>
    </location>
</feature>
<reference evidence="3 4" key="1">
    <citation type="submission" date="2017-01" db="EMBL/GenBank/DDBJ databases">
        <authorList>
            <person name="Mah S.A."/>
            <person name="Swanson W.J."/>
            <person name="Moy G.W."/>
            <person name="Vacquier V.D."/>
        </authorList>
    </citation>
    <scope>NUCLEOTIDE SEQUENCE [LARGE SCALE GENOMIC DNA]</scope>
    <source>
        <strain evidence="3 4">CPCC 203464</strain>
    </source>
</reference>
<feature type="domain" description="Low molecular weight protein antigen 6 PH" evidence="2">
    <location>
        <begin position="78"/>
        <end position="151"/>
    </location>
</feature>
<keyword evidence="1" id="KW-1133">Transmembrane helix</keyword>
<evidence type="ECO:0000313" key="3">
    <source>
        <dbReference type="EMBL" id="SIR98846.1"/>
    </source>
</evidence>
<organism evidence="3 4">
    <name type="scientific">Williamsia sterculiae</name>
    <dbReference type="NCBI Taxonomy" id="1344003"/>
    <lineage>
        <taxon>Bacteria</taxon>
        <taxon>Bacillati</taxon>
        <taxon>Actinomycetota</taxon>
        <taxon>Actinomycetes</taxon>
        <taxon>Mycobacteriales</taxon>
        <taxon>Nocardiaceae</taxon>
        <taxon>Williamsia</taxon>
    </lineage>
</organism>
<dbReference type="RefSeq" id="WP_234974336.1">
    <property type="nucleotide sequence ID" value="NZ_FTNT01000005.1"/>
</dbReference>